<dbReference type="SUPFAM" id="SSF52047">
    <property type="entry name" value="RNI-like"/>
    <property type="match status" value="1"/>
</dbReference>
<dbReference type="EMBL" id="MU157885">
    <property type="protein sequence ID" value="KAF9525345.1"/>
    <property type="molecule type" value="Genomic_DNA"/>
</dbReference>
<comment type="caution">
    <text evidence="2">The sequence shown here is derived from an EMBL/GenBank/DDBJ whole genome shotgun (WGS) entry which is preliminary data.</text>
</comment>
<dbReference type="OrthoDB" id="3145912at2759"/>
<evidence type="ECO:0000256" key="1">
    <source>
        <dbReference type="SAM" id="MobiDB-lite"/>
    </source>
</evidence>
<evidence type="ECO:0000313" key="3">
    <source>
        <dbReference type="Proteomes" id="UP000807306"/>
    </source>
</evidence>
<organism evidence="2 3">
    <name type="scientific">Crepidotus variabilis</name>
    <dbReference type="NCBI Taxonomy" id="179855"/>
    <lineage>
        <taxon>Eukaryota</taxon>
        <taxon>Fungi</taxon>
        <taxon>Dikarya</taxon>
        <taxon>Basidiomycota</taxon>
        <taxon>Agaricomycotina</taxon>
        <taxon>Agaricomycetes</taxon>
        <taxon>Agaricomycetidae</taxon>
        <taxon>Agaricales</taxon>
        <taxon>Agaricineae</taxon>
        <taxon>Crepidotaceae</taxon>
        <taxon>Crepidotus</taxon>
    </lineage>
</organism>
<accession>A0A9P6EA92</accession>
<feature type="region of interest" description="Disordered" evidence="1">
    <location>
        <begin position="18"/>
        <end position="62"/>
    </location>
</feature>
<feature type="compositionally biased region" description="Polar residues" evidence="1">
    <location>
        <begin position="31"/>
        <end position="41"/>
    </location>
</feature>
<evidence type="ECO:0008006" key="4">
    <source>
        <dbReference type="Google" id="ProtNLM"/>
    </source>
</evidence>
<sequence length="398" mass="45151">MPGCLPLFSHLRPWRRPRSVSKSRVGIKKNGQPTANQTSTIPKEEHTSGVEQARASDNGSADGSTAMTLALLPNELQREIFIFAVDSFRNDSRRNCLRSIACLMLVAQRFYDWILPCLYNTISLKSNTTLFLKTIQSRHDSPTFFTQHVRKLCLPHYTSSSDAELILSLCNNVINLAFWIDYYSTYPGRSIVPLLSSFPLRRLDIEVRHFDSLFVDVDQPAWLHELTHLSLVYWDYDEDPDVLCFEKLPSLTHLALNVHEGQLTNVSLLKILSACKQLKVMAVYNQKGPTEESIWSVDSRVAFTTYFYDVLHEWELQANDLEGCGWERAEIQIVAGFECDIRDDGDDLDVVGLDELDGEAAAVAQGDVHAAQPASTQTNRTSYINRRGFRSLVSRSWL</sequence>
<dbReference type="AlphaFoldDB" id="A0A9P6EA92"/>
<dbReference type="Gene3D" id="3.80.10.10">
    <property type="entry name" value="Ribonuclease Inhibitor"/>
    <property type="match status" value="1"/>
</dbReference>
<dbReference type="Proteomes" id="UP000807306">
    <property type="component" value="Unassembled WGS sequence"/>
</dbReference>
<gene>
    <name evidence="2" type="ORF">CPB83DRAFT_859680</name>
</gene>
<name>A0A9P6EA92_9AGAR</name>
<protein>
    <recommendedName>
        <fullName evidence="4">F-box domain-containing protein</fullName>
    </recommendedName>
</protein>
<reference evidence="2" key="1">
    <citation type="submission" date="2020-11" db="EMBL/GenBank/DDBJ databases">
        <authorList>
            <consortium name="DOE Joint Genome Institute"/>
            <person name="Ahrendt S."/>
            <person name="Riley R."/>
            <person name="Andreopoulos W."/>
            <person name="Labutti K."/>
            <person name="Pangilinan J."/>
            <person name="Ruiz-Duenas F.J."/>
            <person name="Barrasa J.M."/>
            <person name="Sanchez-Garcia M."/>
            <person name="Camarero S."/>
            <person name="Miyauchi S."/>
            <person name="Serrano A."/>
            <person name="Linde D."/>
            <person name="Babiker R."/>
            <person name="Drula E."/>
            <person name="Ayuso-Fernandez I."/>
            <person name="Pacheco R."/>
            <person name="Padilla G."/>
            <person name="Ferreira P."/>
            <person name="Barriuso J."/>
            <person name="Kellner H."/>
            <person name="Castanera R."/>
            <person name="Alfaro M."/>
            <person name="Ramirez L."/>
            <person name="Pisabarro A.G."/>
            <person name="Kuo A."/>
            <person name="Tritt A."/>
            <person name="Lipzen A."/>
            <person name="He G."/>
            <person name="Yan M."/>
            <person name="Ng V."/>
            <person name="Cullen D."/>
            <person name="Martin F."/>
            <person name="Rosso M.-N."/>
            <person name="Henrissat B."/>
            <person name="Hibbett D."/>
            <person name="Martinez A.T."/>
            <person name="Grigoriev I.V."/>
        </authorList>
    </citation>
    <scope>NUCLEOTIDE SEQUENCE</scope>
    <source>
        <strain evidence="2">CBS 506.95</strain>
    </source>
</reference>
<feature type="compositionally biased region" description="Basic residues" evidence="1">
    <location>
        <begin position="18"/>
        <end position="27"/>
    </location>
</feature>
<evidence type="ECO:0000313" key="2">
    <source>
        <dbReference type="EMBL" id="KAF9525345.1"/>
    </source>
</evidence>
<dbReference type="InterPro" id="IPR032675">
    <property type="entry name" value="LRR_dom_sf"/>
</dbReference>
<proteinExistence type="predicted"/>
<keyword evidence="3" id="KW-1185">Reference proteome</keyword>